<dbReference type="InterPro" id="IPR000595">
    <property type="entry name" value="cNMP-bd_dom"/>
</dbReference>
<dbReference type="PANTHER" id="PTHR10217">
    <property type="entry name" value="VOLTAGE AND LIGAND GATED POTASSIUM CHANNEL"/>
    <property type="match status" value="1"/>
</dbReference>
<dbReference type="InterPro" id="IPR018490">
    <property type="entry name" value="cNMP-bd_dom_sf"/>
</dbReference>
<accession>A0A098QV13</accession>
<name>A0A098QV13_9SPIO</name>
<dbReference type="GO" id="GO:0005249">
    <property type="term" value="F:voltage-gated potassium channel activity"/>
    <property type="evidence" value="ECO:0007669"/>
    <property type="project" value="TreeGrafter"/>
</dbReference>
<reference evidence="2 3" key="1">
    <citation type="submission" date="2014-05" db="EMBL/GenBank/DDBJ databases">
        <title>De novo Genome Sequence of Spirocheata sp.</title>
        <authorList>
            <person name="Shivani Y."/>
            <person name="Subhash Y."/>
            <person name="Tushar L."/>
            <person name="Sasikala C."/>
            <person name="Ramana C.V."/>
        </authorList>
    </citation>
    <scope>NUCLEOTIDE SEQUENCE [LARGE SCALE GENOMIC DNA]</scope>
    <source>
        <strain evidence="2 3">JC230</strain>
    </source>
</reference>
<dbReference type="PROSITE" id="PS50042">
    <property type="entry name" value="CNMP_BINDING_3"/>
    <property type="match status" value="1"/>
</dbReference>
<organism evidence="2 3">
    <name type="scientific">Spirochaeta lutea</name>
    <dbReference type="NCBI Taxonomy" id="1480694"/>
    <lineage>
        <taxon>Bacteria</taxon>
        <taxon>Pseudomonadati</taxon>
        <taxon>Spirochaetota</taxon>
        <taxon>Spirochaetia</taxon>
        <taxon>Spirochaetales</taxon>
        <taxon>Spirochaetaceae</taxon>
        <taxon>Spirochaeta</taxon>
    </lineage>
</organism>
<dbReference type="PANTHER" id="PTHR10217:SF435">
    <property type="entry name" value="POTASSIUM VOLTAGE-GATED CHANNEL PROTEIN EAG"/>
    <property type="match status" value="1"/>
</dbReference>
<dbReference type="GO" id="GO:0005886">
    <property type="term" value="C:plasma membrane"/>
    <property type="evidence" value="ECO:0007669"/>
    <property type="project" value="TreeGrafter"/>
</dbReference>
<dbReference type="Pfam" id="PF00027">
    <property type="entry name" value="cNMP_binding"/>
    <property type="match status" value="1"/>
</dbReference>
<feature type="domain" description="Cyclic nucleotide-binding" evidence="1">
    <location>
        <begin position="12"/>
        <end position="132"/>
    </location>
</feature>
<dbReference type="EMBL" id="JNUP01000067">
    <property type="protein sequence ID" value="KGE71253.1"/>
    <property type="molecule type" value="Genomic_DNA"/>
</dbReference>
<dbReference type="CDD" id="cd00038">
    <property type="entry name" value="CAP_ED"/>
    <property type="match status" value="1"/>
</dbReference>
<keyword evidence="3" id="KW-1185">Reference proteome</keyword>
<dbReference type="RefSeq" id="WP_037548989.1">
    <property type="nucleotide sequence ID" value="NZ_JNUP01000067.1"/>
</dbReference>
<dbReference type="GO" id="GO:0042391">
    <property type="term" value="P:regulation of membrane potential"/>
    <property type="evidence" value="ECO:0007669"/>
    <property type="project" value="TreeGrafter"/>
</dbReference>
<dbReference type="AlphaFoldDB" id="A0A098QV13"/>
<comment type="caution">
    <text evidence="2">The sequence shown here is derived from an EMBL/GenBank/DDBJ whole genome shotgun (WGS) entry which is preliminary data.</text>
</comment>
<dbReference type="STRING" id="1480694.DC28_12460"/>
<dbReference type="PRINTS" id="PR00103">
    <property type="entry name" value="CAMPKINASE"/>
</dbReference>
<evidence type="ECO:0000259" key="1">
    <source>
        <dbReference type="PROSITE" id="PS50042"/>
    </source>
</evidence>
<dbReference type="Gene3D" id="2.60.120.10">
    <property type="entry name" value="Jelly Rolls"/>
    <property type="match status" value="1"/>
</dbReference>
<dbReference type="InterPro" id="IPR014710">
    <property type="entry name" value="RmlC-like_jellyroll"/>
</dbReference>
<gene>
    <name evidence="2" type="ORF">DC28_12460</name>
</gene>
<dbReference type="Proteomes" id="UP000029692">
    <property type="component" value="Unassembled WGS sequence"/>
</dbReference>
<sequence>MNDFEVLQGVPLFKALNPKYLKTIYKACTRRDFAPGEYLVEQGTQGVGLFIIESGLVKVIKTRTDGTIIDVAKHGPGEFIGEMSIIDGAPRSASVQALEATQCLVLSSWSFQSILEAHPEVALGILPMLAKRFRETNEALLKAQGE</sequence>
<dbReference type="OrthoDB" id="9798104at2"/>
<dbReference type="PROSITE" id="PS00888">
    <property type="entry name" value="CNMP_BINDING_1"/>
    <property type="match status" value="1"/>
</dbReference>
<evidence type="ECO:0000313" key="3">
    <source>
        <dbReference type="Proteomes" id="UP000029692"/>
    </source>
</evidence>
<dbReference type="SUPFAM" id="SSF51206">
    <property type="entry name" value="cAMP-binding domain-like"/>
    <property type="match status" value="1"/>
</dbReference>
<dbReference type="InterPro" id="IPR018488">
    <property type="entry name" value="cNMP-bd_CS"/>
</dbReference>
<proteinExistence type="predicted"/>
<dbReference type="InterPro" id="IPR050818">
    <property type="entry name" value="KCNH_animal-type"/>
</dbReference>
<dbReference type="PROSITE" id="PS00889">
    <property type="entry name" value="CNMP_BINDING_2"/>
    <property type="match status" value="1"/>
</dbReference>
<dbReference type="eggNOG" id="COG0664">
    <property type="taxonomic scope" value="Bacteria"/>
</dbReference>
<dbReference type="SMART" id="SM00100">
    <property type="entry name" value="cNMP"/>
    <property type="match status" value="1"/>
</dbReference>
<evidence type="ECO:0000313" key="2">
    <source>
        <dbReference type="EMBL" id="KGE71253.1"/>
    </source>
</evidence>
<protein>
    <recommendedName>
        <fullName evidence="1">Cyclic nucleotide-binding domain-containing protein</fullName>
    </recommendedName>
</protein>